<dbReference type="AlphaFoldDB" id="A0A2H0UA99"/>
<comment type="caution">
    <text evidence="9">The sequence shown here is derived from an EMBL/GenBank/DDBJ whole genome shotgun (WGS) entry which is preliminary data.</text>
</comment>
<keyword evidence="2 7" id="KW-0540">Nuclease</keyword>
<comment type="cofactor">
    <cofactor evidence="7">
        <name>Zn(2+)</name>
        <dbReference type="ChEBI" id="CHEBI:29105"/>
    </cofactor>
    <text evidence="7">Binds 1 zinc ion.</text>
</comment>
<feature type="binding site" evidence="7">
    <location>
        <position position="109"/>
    </location>
    <ligand>
        <name>Zn(2+)</name>
        <dbReference type="ChEBI" id="CHEBI:29105"/>
        <note>catalytic</note>
    </ligand>
</feature>
<evidence type="ECO:0000256" key="1">
    <source>
        <dbReference type="ARBA" id="ARBA00010875"/>
    </source>
</evidence>
<dbReference type="Proteomes" id="UP000230179">
    <property type="component" value="Unassembled WGS sequence"/>
</dbReference>
<evidence type="ECO:0000256" key="6">
    <source>
        <dbReference type="ARBA" id="ARBA00022833"/>
    </source>
</evidence>
<proteinExistence type="inferred from homology"/>
<dbReference type="Pfam" id="PF02130">
    <property type="entry name" value="YbeY"/>
    <property type="match status" value="1"/>
</dbReference>
<feature type="binding site" evidence="7">
    <location>
        <position position="99"/>
    </location>
    <ligand>
        <name>Zn(2+)</name>
        <dbReference type="ChEBI" id="CHEBI:29105"/>
        <note>catalytic</note>
    </ligand>
</feature>
<comment type="similarity">
    <text evidence="1 7">Belongs to the endoribonuclease YbeY family.</text>
</comment>
<reference evidence="10" key="1">
    <citation type="submission" date="2017-09" db="EMBL/GenBank/DDBJ databases">
        <title>Depth-based differentiation of microbial function through sediment-hosted aquifers and enrichment of novel symbionts in the deep terrestrial subsurface.</title>
        <authorList>
            <person name="Probst A.J."/>
            <person name="Ladd B."/>
            <person name="Jarett J.K."/>
            <person name="Geller-Mcgrath D.E."/>
            <person name="Sieber C.M.K."/>
            <person name="Emerson J.B."/>
            <person name="Anantharaman K."/>
            <person name="Thomas B.C."/>
            <person name="Malmstrom R."/>
            <person name="Stieglmeier M."/>
            <person name="Klingl A."/>
            <person name="Woyke T."/>
            <person name="Ryan C.M."/>
            <person name="Banfield J.F."/>
        </authorList>
    </citation>
    <scope>NUCLEOTIDE SEQUENCE [LARGE SCALE GENOMIC DNA]</scope>
</reference>
<dbReference type="GO" id="GO:0004521">
    <property type="term" value="F:RNA endonuclease activity"/>
    <property type="evidence" value="ECO:0007669"/>
    <property type="project" value="UniProtKB-UniRule"/>
</dbReference>
<keyword evidence="4 7" id="KW-0255">Endonuclease</keyword>
<comment type="subcellular location">
    <subcellularLocation>
        <location evidence="7">Cytoplasm</location>
    </subcellularLocation>
</comment>
<dbReference type="HAMAP" id="MF_00009">
    <property type="entry name" value="Endoribonucl_YbeY"/>
    <property type="match status" value="1"/>
</dbReference>
<dbReference type="InterPro" id="IPR002036">
    <property type="entry name" value="YbeY"/>
</dbReference>
<keyword evidence="3 7" id="KW-0479">Metal-binding</keyword>
<dbReference type="GO" id="GO:0005737">
    <property type="term" value="C:cytoplasm"/>
    <property type="evidence" value="ECO:0007669"/>
    <property type="project" value="UniProtKB-SubCell"/>
</dbReference>
<keyword evidence="7" id="KW-0963">Cytoplasm</keyword>
<keyword evidence="7" id="KW-0690">Ribosome biogenesis</keyword>
<evidence type="ECO:0000313" key="9">
    <source>
        <dbReference type="EMBL" id="PIR83353.1"/>
    </source>
</evidence>
<keyword evidence="7" id="KW-0698">rRNA processing</keyword>
<organism evidence="9 10">
    <name type="scientific">Candidatus Kaiserbacteria bacterium CG10_big_fil_rev_8_21_14_0_10_56_12</name>
    <dbReference type="NCBI Taxonomy" id="1974611"/>
    <lineage>
        <taxon>Bacteria</taxon>
        <taxon>Candidatus Kaiseribacteriota</taxon>
    </lineage>
</organism>
<dbReference type="GO" id="GO:0004222">
    <property type="term" value="F:metalloendopeptidase activity"/>
    <property type="evidence" value="ECO:0007669"/>
    <property type="project" value="InterPro"/>
</dbReference>
<dbReference type="SUPFAM" id="SSF55486">
    <property type="entry name" value="Metalloproteases ('zincins'), catalytic domain"/>
    <property type="match status" value="1"/>
</dbReference>
<feature type="compositionally biased region" description="Basic residues" evidence="8">
    <location>
        <begin position="135"/>
        <end position="153"/>
    </location>
</feature>
<protein>
    <recommendedName>
        <fullName evidence="7">Endoribonuclease YbeY</fullName>
        <ecNumber evidence="7">3.1.-.-</ecNumber>
    </recommendedName>
</protein>
<keyword evidence="6 7" id="KW-0862">Zinc</keyword>
<accession>A0A2H0UA99</accession>
<evidence type="ECO:0000313" key="10">
    <source>
        <dbReference type="Proteomes" id="UP000230179"/>
    </source>
</evidence>
<sequence>MAAVSIRNFTRGTRVPRLPYDRVAERVLPAWEISLVFAGNVRARSLNVRLRGKSYTPNVLSYALDKQSGEIIICLPEARRQAPAYGMSESNFILYLFIHGLLHLAGRPHGATMERWEQRLLAEFAVSSSRTSHGATHRNRNRHRHLPGQAGRR</sequence>
<evidence type="ECO:0000256" key="2">
    <source>
        <dbReference type="ARBA" id="ARBA00022722"/>
    </source>
</evidence>
<comment type="function">
    <text evidence="7">Single strand-specific metallo-endoribonuclease involved in late-stage 70S ribosome quality control and in maturation of the 3' terminus of the 16S rRNA.</text>
</comment>
<evidence type="ECO:0000256" key="8">
    <source>
        <dbReference type="SAM" id="MobiDB-lite"/>
    </source>
</evidence>
<evidence type="ECO:0000256" key="7">
    <source>
        <dbReference type="HAMAP-Rule" id="MF_00009"/>
    </source>
</evidence>
<feature type="binding site" evidence="7">
    <location>
        <position position="103"/>
    </location>
    <ligand>
        <name>Zn(2+)</name>
        <dbReference type="ChEBI" id="CHEBI:29105"/>
        <note>catalytic</note>
    </ligand>
</feature>
<evidence type="ECO:0000256" key="4">
    <source>
        <dbReference type="ARBA" id="ARBA00022759"/>
    </source>
</evidence>
<gene>
    <name evidence="7 9" type="primary">ybeY</name>
    <name evidence="9" type="ORF">COU19_00890</name>
</gene>
<dbReference type="NCBIfam" id="TIGR00043">
    <property type="entry name" value="rRNA maturation RNase YbeY"/>
    <property type="match status" value="1"/>
</dbReference>
<dbReference type="InterPro" id="IPR023091">
    <property type="entry name" value="MetalPrtase_cat_dom_sf_prd"/>
</dbReference>
<dbReference type="Gene3D" id="3.40.390.30">
    <property type="entry name" value="Metalloproteases ('zincins'), catalytic domain"/>
    <property type="match status" value="1"/>
</dbReference>
<dbReference type="GO" id="GO:0006364">
    <property type="term" value="P:rRNA processing"/>
    <property type="evidence" value="ECO:0007669"/>
    <property type="project" value="UniProtKB-UniRule"/>
</dbReference>
<keyword evidence="5 7" id="KW-0378">Hydrolase</keyword>
<evidence type="ECO:0000256" key="5">
    <source>
        <dbReference type="ARBA" id="ARBA00022801"/>
    </source>
</evidence>
<dbReference type="EC" id="3.1.-.-" evidence="7"/>
<dbReference type="GO" id="GO:0008270">
    <property type="term" value="F:zinc ion binding"/>
    <property type="evidence" value="ECO:0007669"/>
    <property type="project" value="UniProtKB-UniRule"/>
</dbReference>
<dbReference type="EMBL" id="PFBL01000006">
    <property type="protein sequence ID" value="PIR83353.1"/>
    <property type="molecule type" value="Genomic_DNA"/>
</dbReference>
<feature type="region of interest" description="Disordered" evidence="8">
    <location>
        <begin position="128"/>
        <end position="153"/>
    </location>
</feature>
<name>A0A2H0UA99_9BACT</name>
<evidence type="ECO:0000256" key="3">
    <source>
        <dbReference type="ARBA" id="ARBA00022723"/>
    </source>
</evidence>